<dbReference type="InterPro" id="IPR000120">
    <property type="entry name" value="Amidase"/>
</dbReference>
<keyword evidence="3" id="KW-0378">Hydrolase</keyword>
<comment type="similarity">
    <text evidence="1">Belongs to the amidase family.</text>
</comment>
<dbReference type="InterPro" id="IPR023631">
    <property type="entry name" value="Amidase_dom"/>
</dbReference>
<dbReference type="GO" id="GO:0004040">
    <property type="term" value="F:amidase activity"/>
    <property type="evidence" value="ECO:0007669"/>
    <property type="project" value="UniProtKB-EC"/>
</dbReference>
<organism evidence="3 4">
    <name type="scientific">Alcanivorax xiamenensis</name>
    <dbReference type="NCBI Taxonomy" id="1177156"/>
    <lineage>
        <taxon>Bacteria</taxon>
        <taxon>Pseudomonadati</taxon>
        <taxon>Pseudomonadota</taxon>
        <taxon>Gammaproteobacteria</taxon>
        <taxon>Oceanospirillales</taxon>
        <taxon>Alcanivoracaceae</taxon>
        <taxon>Alcanivorax</taxon>
    </lineage>
</organism>
<evidence type="ECO:0000313" key="3">
    <source>
        <dbReference type="EMBL" id="KAF0805258.1"/>
    </source>
</evidence>
<dbReference type="NCBIfam" id="NF005899">
    <property type="entry name" value="PRK07869.1"/>
    <property type="match status" value="1"/>
</dbReference>
<keyword evidence="4" id="KW-1185">Reference proteome</keyword>
<dbReference type="PANTHER" id="PTHR11895">
    <property type="entry name" value="TRANSAMIDASE"/>
    <property type="match status" value="1"/>
</dbReference>
<dbReference type="Proteomes" id="UP000771797">
    <property type="component" value="Unassembled WGS sequence"/>
</dbReference>
<dbReference type="EC" id="3.5.1.4" evidence="3"/>
<gene>
    <name evidence="3" type="ORF">A6D6_02495</name>
</gene>
<evidence type="ECO:0000259" key="2">
    <source>
        <dbReference type="Pfam" id="PF01425"/>
    </source>
</evidence>
<dbReference type="Gene3D" id="3.90.1300.10">
    <property type="entry name" value="Amidase signature (AS) domain"/>
    <property type="match status" value="1"/>
</dbReference>
<dbReference type="Pfam" id="PF01425">
    <property type="entry name" value="Amidase"/>
    <property type="match status" value="1"/>
</dbReference>
<dbReference type="RefSeq" id="WP_159660921.1">
    <property type="nucleotide sequence ID" value="NZ_AQPF01000019.1"/>
</dbReference>
<evidence type="ECO:0000256" key="1">
    <source>
        <dbReference type="ARBA" id="ARBA00009199"/>
    </source>
</evidence>
<accession>A0ABQ6Y746</accession>
<dbReference type="PANTHER" id="PTHR11895:SF7">
    <property type="entry name" value="GLUTAMYL-TRNA(GLN) AMIDOTRANSFERASE SUBUNIT A, MITOCHONDRIAL"/>
    <property type="match status" value="1"/>
</dbReference>
<dbReference type="PROSITE" id="PS00571">
    <property type="entry name" value="AMIDASES"/>
    <property type="match status" value="1"/>
</dbReference>
<dbReference type="InterPro" id="IPR020556">
    <property type="entry name" value="Amidase_CS"/>
</dbReference>
<comment type="caution">
    <text evidence="3">The sequence shown here is derived from an EMBL/GenBank/DDBJ whole genome shotgun (WGS) entry which is preliminary data.</text>
</comment>
<reference evidence="3 4" key="1">
    <citation type="submission" date="2012-09" db="EMBL/GenBank/DDBJ databases">
        <title>Genome Sequence of alkane-degrading Bacterium Alcanivorax sp. 6-D-6.</title>
        <authorList>
            <person name="Lai Q."/>
            <person name="Shao Z."/>
        </authorList>
    </citation>
    <scope>NUCLEOTIDE SEQUENCE [LARGE SCALE GENOMIC DNA]</scope>
    <source>
        <strain evidence="3 4">6-D-6</strain>
    </source>
</reference>
<dbReference type="EMBL" id="AQPF01000019">
    <property type="protein sequence ID" value="KAF0805258.1"/>
    <property type="molecule type" value="Genomic_DNA"/>
</dbReference>
<name>A0ABQ6Y746_9GAMM</name>
<proteinExistence type="inferred from homology"/>
<sequence>MENSLEKIKGQQQGRQQRVHAFEDDALGHDDAVALTERLKKGRVSAKELAKAAIDRAERVDGILHAIQLRDYDYALASAHDPAQGIFSGIPTFIKDNTDVRGLPTNHGSCAFVANPAKKTGAFARQYMAQGFTLLGKSTLPEFGFNATTEFMDPKLATRNPWHTEYSCGASSGGSAALVAAGVIPIAHANDGGGSIRIPAACCGLVGLKPTRGRLVDGEAARSLPINIIGEGVVTRSVRDTAAFFAGAERYWRNPKLPELGLIEGPGSRRLKIGLVTNSIMGTPISDETRAVVTETATLLESMGHIVVETPLSVTDRFGSDFTVYWGLMTFLVSKFGKRLFSPDFDPSKLDGLTQGLAALYREKIWGTIGVLRRLRGTTRTYRDTFRDYDLILSPVLCHAPPKLGHLSPEVPFDTLLDRLEKYTGFTPYNNISGGPAISLPMGTSAEGLPIGVHFSADHGDEKTLLEIAFALEEAKPWATL</sequence>
<feature type="domain" description="Amidase" evidence="2">
    <location>
        <begin position="48"/>
        <end position="466"/>
    </location>
</feature>
<protein>
    <submittedName>
        <fullName evidence="3">Amidase</fullName>
        <ecNumber evidence="3">3.5.1.4</ecNumber>
    </submittedName>
</protein>
<evidence type="ECO:0000313" key="4">
    <source>
        <dbReference type="Proteomes" id="UP000771797"/>
    </source>
</evidence>
<dbReference type="InterPro" id="IPR036928">
    <property type="entry name" value="AS_sf"/>
</dbReference>
<dbReference type="SUPFAM" id="SSF75304">
    <property type="entry name" value="Amidase signature (AS) enzymes"/>
    <property type="match status" value="1"/>
</dbReference>